<dbReference type="PANTHER" id="PTHR31251:SF226">
    <property type="entry name" value="SQUAMOSA PROMOTER-BINDING-LIKE PROTEIN 6"/>
    <property type="match status" value="1"/>
</dbReference>
<dbReference type="STRING" id="13333.W1PJT4"/>
<comment type="subcellular location">
    <subcellularLocation>
        <location evidence="1">Nucleus</location>
    </subcellularLocation>
</comment>
<keyword evidence="8" id="KW-0539">Nucleus</keyword>
<gene>
    <name evidence="11" type="ORF">AMTR_s00019p00235390</name>
</gene>
<feature type="domain" description="SBP-type" evidence="10">
    <location>
        <begin position="38"/>
        <end position="115"/>
    </location>
</feature>
<keyword evidence="4" id="KW-0862">Zinc</keyword>
<dbReference type="GO" id="GO:0003677">
    <property type="term" value="F:DNA binding"/>
    <property type="evidence" value="ECO:0007669"/>
    <property type="project" value="UniProtKB-KW"/>
</dbReference>
<dbReference type="OrthoDB" id="514967at2759"/>
<evidence type="ECO:0000313" key="12">
    <source>
        <dbReference type="Proteomes" id="UP000017836"/>
    </source>
</evidence>
<dbReference type="InterPro" id="IPR044817">
    <property type="entry name" value="SBP-like"/>
</dbReference>
<proteinExistence type="predicted"/>
<accession>W1PJT4</accession>
<dbReference type="PROSITE" id="PS51141">
    <property type="entry name" value="ZF_SBP"/>
    <property type="match status" value="1"/>
</dbReference>
<dbReference type="HOGENOM" id="CLU_1121420_0_0_1"/>
<evidence type="ECO:0000256" key="3">
    <source>
        <dbReference type="ARBA" id="ARBA00022771"/>
    </source>
</evidence>
<evidence type="ECO:0000259" key="10">
    <source>
        <dbReference type="PROSITE" id="PS51141"/>
    </source>
</evidence>
<evidence type="ECO:0000256" key="4">
    <source>
        <dbReference type="ARBA" id="ARBA00022833"/>
    </source>
</evidence>
<evidence type="ECO:0000256" key="1">
    <source>
        <dbReference type="ARBA" id="ARBA00004123"/>
    </source>
</evidence>
<dbReference type="SUPFAM" id="SSF103612">
    <property type="entry name" value="SBT domain"/>
    <property type="match status" value="1"/>
</dbReference>
<dbReference type="Gene3D" id="4.10.1100.10">
    <property type="entry name" value="Transcription factor, SBP-box domain"/>
    <property type="match status" value="1"/>
</dbReference>
<dbReference type="PANTHER" id="PTHR31251">
    <property type="entry name" value="SQUAMOSA PROMOTER-BINDING-LIKE PROTEIN 4"/>
    <property type="match status" value="1"/>
</dbReference>
<keyword evidence="6" id="KW-0238">DNA-binding</keyword>
<keyword evidence="5" id="KW-0805">Transcription regulation</keyword>
<dbReference type="GO" id="GO:0005634">
    <property type="term" value="C:nucleus"/>
    <property type="evidence" value="ECO:0007669"/>
    <property type="project" value="UniProtKB-SubCell"/>
</dbReference>
<dbReference type="eggNOG" id="ENOG502QWHY">
    <property type="taxonomic scope" value="Eukaryota"/>
</dbReference>
<sequence length="248" mass="27549">MRSNGLGLNLGQRTYFSSSDGGVIVRRNSRGLFGGPVVPRCQAEGCGNDLTNAKHYHRRHKVCEFHSKATRVIANGLEQRFCQQCSRFHVLAEFDEVKRSCRRRLADHNRRRRKNGSDKLGDATKNSIVSKAIVGSVSKLETESPQKATASAPLSLSQESATFAEEAHHLFQFQSILLPNKNSNLKTTRLPYASSSPIQNLLFNESTGFRADNGLLSHHSFTTQQEDDQKGEVQGLANLGHSIFKVQL</sequence>
<keyword evidence="7" id="KW-0804">Transcription</keyword>
<protein>
    <recommendedName>
        <fullName evidence="10">SBP-type domain-containing protein</fullName>
    </recommendedName>
</protein>
<name>W1PJT4_AMBTC</name>
<evidence type="ECO:0000256" key="9">
    <source>
        <dbReference type="PROSITE-ProRule" id="PRU00470"/>
    </source>
</evidence>
<evidence type="ECO:0000256" key="8">
    <source>
        <dbReference type="ARBA" id="ARBA00023242"/>
    </source>
</evidence>
<evidence type="ECO:0000313" key="11">
    <source>
        <dbReference type="EMBL" id="ERN07360.1"/>
    </source>
</evidence>
<dbReference type="Pfam" id="PF03110">
    <property type="entry name" value="SBP"/>
    <property type="match status" value="1"/>
</dbReference>
<keyword evidence="3 9" id="KW-0863">Zinc-finger</keyword>
<dbReference type="InterPro" id="IPR036893">
    <property type="entry name" value="SBP_sf"/>
</dbReference>
<dbReference type="EMBL" id="KI393807">
    <property type="protein sequence ID" value="ERN07360.1"/>
    <property type="molecule type" value="Genomic_DNA"/>
</dbReference>
<evidence type="ECO:0000256" key="5">
    <source>
        <dbReference type="ARBA" id="ARBA00023015"/>
    </source>
</evidence>
<dbReference type="FunFam" id="4.10.1100.10:FF:000001">
    <property type="entry name" value="Squamosa promoter-binding-like protein 14"/>
    <property type="match status" value="1"/>
</dbReference>
<dbReference type="AlphaFoldDB" id="W1PJT4"/>
<organism evidence="11 12">
    <name type="scientific">Amborella trichopoda</name>
    <dbReference type="NCBI Taxonomy" id="13333"/>
    <lineage>
        <taxon>Eukaryota</taxon>
        <taxon>Viridiplantae</taxon>
        <taxon>Streptophyta</taxon>
        <taxon>Embryophyta</taxon>
        <taxon>Tracheophyta</taxon>
        <taxon>Spermatophyta</taxon>
        <taxon>Magnoliopsida</taxon>
        <taxon>Amborellales</taxon>
        <taxon>Amborellaceae</taxon>
        <taxon>Amborella</taxon>
    </lineage>
</organism>
<evidence type="ECO:0000256" key="6">
    <source>
        <dbReference type="ARBA" id="ARBA00023125"/>
    </source>
</evidence>
<dbReference type="KEGG" id="atr:18435579"/>
<dbReference type="InterPro" id="IPR004333">
    <property type="entry name" value="SBP_dom"/>
</dbReference>
<evidence type="ECO:0000256" key="2">
    <source>
        <dbReference type="ARBA" id="ARBA00022723"/>
    </source>
</evidence>
<dbReference type="GO" id="GO:0008270">
    <property type="term" value="F:zinc ion binding"/>
    <property type="evidence" value="ECO:0007669"/>
    <property type="project" value="UniProtKB-KW"/>
</dbReference>
<keyword evidence="12" id="KW-1185">Reference proteome</keyword>
<evidence type="ECO:0000256" key="7">
    <source>
        <dbReference type="ARBA" id="ARBA00023163"/>
    </source>
</evidence>
<dbReference type="Proteomes" id="UP000017836">
    <property type="component" value="Unassembled WGS sequence"/>
</dbReference>
<dbReference type="Gramene" id="ERN07360">
    <property type="protein sequence ID" value="ERN07360"/>
    <property type="gene ID" value="AMTR_s00019p00235390"/>
</dbReference>
<reference evidence="12" key="1">
    <citation type="journal article" date="2013" name="Science">
        <title>The Amborella genome and the evolution of flowering plants.</title>
        <authorList>
            <consortium name="Amborella Genome Project"/>
        </authorList>
    </citation>
    <scope>NUCLEOTIDE SEQUENCE [LARGE SCALE GENOMIC DNA]</scope>
</reference>
<keyword evidence="2" id="KW-0479">Metal-binding</keyword>